<evidence type="ECO:0000313" key="3">
    <source>
        <dbReference type="EMBL" id="RBQ21847.1"/>
    </source>
</evidence>
<keyword evidence="4" id="KW-1185">Reference proteome</keyword>
<dbReference type="GO" id="GO:0005886">
    <property type="term" value="C:plasma membrane"/>
    <property type="evidence" value="ECO:0007669"/>
    <property type="project" value="TreeGrafter"/>
</dbReference>
<dbReference type="InterPro" id="IPR010872">
    <property type="entry name" value="MDMPI_C-term_domain"/>
</dbReference>
<evidence type="ECO:0008006" key="5">
    <source>
        <dbReference type="Google" id="ProtNLM"/>
    </source>
</evidence>
<dbReference type="EMBL" id="QMEY01000001">
    <property type="protein sequence ID" value="RBQ21847.1"/>
    <property type="molecule type" value="Genomic_DNA"/>
</dbReference>
<dbReference type="InterPro" id="IPR017517">
    <property type="entry name" value="Maleyloyr_isom"/>
</dbReference>
<dbReference type="Pfam" id="PF11716">
    <property type="entry name" value="MDMPI_N"/>
    <property type="match status" value="1"/>
</dbReference>
<name>A0A366M726_9ACTN</name>
<dbReference type="Proteomes" id="UP000253303">
    <property type="component" value="Unassembled WGS sequence"/>
</dbReference>
<dbReference type="PANTHER" id="PTHR40758:SF1">
    <property type="entry name" value="CONSERVED PROTEIN"/>
    <property type="match status" value="1"/>
</dbReference>
<evidence type="ECO:0000259" key="2">
    <source>
        <dbReference type="Pfam" id="PF11716"/>
    </source>
</evidence>
<evidence type="ECO:0000313" key="4">
    <source>
        <dbReference type="Proteomes" id="UP000253303"/>
    </source>
</evidence>
<dbReference type="GO" id="GO:0046872">
    <property type="term" value="F:metal ion binding"/>
    <property type="evidence" value="ECO:0007669"/>
    <property type="project" value="InterPro"/>
</dbReference>
<dbReference type="Pfam" id="PF07398">
    <property type="entry name" value="MDMPI_C"/>
    <property type="match status" value="1"/>
</dbReference>
<dbReference type="NCBIfam" id="TIGR03083">
    <property type="entry name" value="maleylpyruvate isomerase family mycothiol-dependent enzyme"/>
    <property type="match status" value="1"/>
</dbReference>
<sequence>MDLVPHFRREIQGFEAAVRGVAGGNEAPLTPSCPGWSVNDLIAHLGGVHRGVSHIIKNDLVTWPGMDDLGFLRLPAEAAGWPRPDTAPNRGPVPAGLIDWFAEGAAELYAVFRDTDPAQRAWTWSREQTVGFWVRVQAIEAAVHRWDAQAATGDPEPIDADLASDMIAQTFEVMAPARREWRQAPPGRGERYAFRRTDGPGAWTARFDGGEVALTDGPGDVELAGTASDLALYLWGRVPADRLQISGDKDVLDRYFTLVPPV</sequence>
<dbReference type="InterPro" id="IPR034660">
    <property type="entry name" value="DinB/YfiT-like"/>
</dbReference>
<dbReference type="RefSeq" id="WP_113978943.1">
    <property type="nucleotide sequence ID" value="NZ_QMEY01000001.1"/>
</dbReference>
<protein>
    <recommendedName>
        <fullName evidence="5">Maleylpyruvate isomerase family mycothiol-dependent enzyme</fullName>
    </recommendedName>
</protein>
<comment type="caution">
    <text evidence="3">The sequence shown here is derived from an EMBL/GenBank/DDBJ whole genome shotgun (WGS) entry which is preliminary data.</text>
</comment>
<dbReference type="Gene3D" id="1.20.120.450">
    <property type="entry name" value="dinb family like domain"/>
    <property type="match status" value="1"/>
</dbReference>
<accession>A0A366M726</accession>
<dbReference type="InterPro" id="IPR024344">
    <property type="entry name" value="MDMPI_metal-binding"/>
</dbReference>
<dbReference type="OrthoDB" id="3671213at2"/>
<dbReference type="PANTHER" id="PTHR40758">
    <property type="entry name" value="CONSERVED PROTEIN"/>
    <property type="match status" value="1"/>
</dbReference>
<reference evidence="3 4" key="1">
    <citation type="submission" date="2018-06" db="EMBL/GenBank/DDBJ databases">
        <title>Sphaerisporangium craniellae sp. nov., isolated from a marine sponge in the South China Sea.</title>
        <authorList>
            <person name="Li L."/>
        </authorList>
    </citation>
    <scope>NUCLEOTIDE SEQUENCE [LARGE SCALE GENOMIC DNA]</scope>
    <source>
        <strain evidence="3 4">LHW63015</strain>
    </source>
</reference>
<proteinExistence type="predicted"/>
<gene>
    <name evidence="3" type="ORF">DP939_03990</name>
</gene>
<evidence type="ECO:0000259" key="1">
    <source>
        <dbReference type="Pfam" id="PF07398"/>
    </source>
</evidence>
<organism evidence="3 4">
    <name type="scientific">Spongiactinospora rosea</name>
    <dbReference type="NCBI Taxonomy" id="2248750"/>
    <lineage>
        <taxon>Bacteria</taxon>
        <taxon>Bacillati</taxon>
        <taxon>Actinomycetota</taxon>
        <taxon>Actinomycetes</taxon>
        <taxon>Streptosporangiales</taxon>
        <taxon>Streptosporangiaceae</taxon>
        <taxon>Spongiactinospora</taxon>
    </lineage>
</organism>
<feature type="domain" description="Mycothiol-dependent maleylpyruvate isomerase metal-binding" evidence="2">
    <location>
        <begin position="7"/>
        <end position="149"/>
    </location>
</feature>
<dbReference type="SUPFAM" id="SSF109854">
    <property type="entry name" value="DinB/YfiT-like putative metalloenzymes"/>
    <property type="match status" value="1"/>
</dbReference>
<feature type="domain" description="MDMPI C-terminal" evidence="1">
    <location>
        <begin position="161"/>
        <end position="254"/>
    </location>
</feature>
<dbReference type="AlphaFoldDB" id="A0A366M726"/>